<reference evidence="1 2" key="1">
    <citation type="journal article" date="2009" name="Genome Res.">
        <title>Comparative genomics of protoploid Saccharomycetaceae.</title>
        <authorList>
            <consortium name="The Genolevures Consortium"/>
            <person name="Souciet J.-L."/>
            <person name="Dujon B."/>
            <person name="Gaillardin C."/>
            <person name="Johnston M."/>
            <person name="Baret P.V."/>
            <person name="Cliften P."/>
            <person name="Sherman D.J."/>
            <person name="Weissenbach J."/>
            <person name="Westhof E."/>
            <person name="Wincker P."/>
            <person name="Jubin C."/>
            <person name="Poulain J."/>
            <person name="Barbe V."/>
            <person name="Segurens B."/>
            <person name="Artiguenave F."/>
            <person name="Anthouard V."/>
            <person name="Vacherie B."/>
            <person name="Val M.-E."/>
            <person name="Fulton R.S."/>
            <person name="Minx P."/>
            <person name="Wilson R."/>
            <person name="Durrens P."/>
            <person name="Jean G."/>
            <person name="Marck C."/>
            <person name="Martin T."/>
            <person name="Nikolski M."/>
            <person name="Rolland T."/>
            <person name="Seret M.-L."/>
            <person name="Casaregola S."/>
            <person name="Despons L."/>
            <person name="Fairhead C."/>
            <person name="Fischer G."/>
            <person name="Lafontaine I."/>
            <person name="Leh V."/>
            <person name="Lemaire M."/>
            <person name="de Montigny J."/>
            <person name="Neuveglise C."/>
            <person name="Thierry A."/>
            <person name="Blanc-Lenfle I."/>
            <person name="Bleykasten C."/>
            <person name="Diffels J."/>
            <person name="Fritsch E."/>
            <person name="Frangeul L."/>
            <person name="Goeffon A."/>
            <person name="Jauniaux N."/>
            <person name="Kachouri-Lafond R."/>
            <person name="Payen C."/>
            <person name="Potier S."/>
            <person name="Pribylova L."/>
            <person name="Ozanne C."/>
            <person name="Richard G.-F."/>
            <person name="Sacerdot C."/>
            <person name="Straub M.-L."/>
            <person name="Talla E."/>
        </authorList>
    </citation>
    <scope>NUCLEOTIDE SEQUENCE [LARGE SCALE GENOMIC DNA]</scope>
    <source>
        <strain evidence="2">ATCC 56472 / CBS 6340 / NRRL Y-8284</strain>
    </source>
</reference>
<dbReference type="eggNOG" id="ENOG502RXPE">
    <property type="taxonomic scope" value="Eukaryota"/>
</dbReference>
<dbReference type="EMBL" id="CU928169">
    <property type="protein sequence ID" value="CAR23201.1"/>
    <property type="molecule type" value="Genomic_DNA"/>
</dbReference>
<dbReference type="KEGG" id="lth:KLTH0E03608g"/>
<accession>C5DHE0</accession>
<evidence type="ECO:0000313" key="1">
    <source>
        <dbReference type="EMBL" id="CAR23201.1"/>
    </source>
</evidence>
<organism evidence="1 2">
    <name type="scientific">Lachancea thermotolerans (strain ATCC 56472 / CBS 6340 / NRRL Y-8284)</name>
    <name type="common">Yeast</name>
    <name type="synonym">Kluyveromyces thermotolerans</name>
    <dbReference type="NCBI Taxonomy" id="559295"/>
    <lineage>
        <taxon>Eukaryota</taxon>
        <taxon>Fungi</taxon>
        <taxon>Dikarya</taxon>
        <taxon>Ascomycota</taxon>
        <taxon>Saccharomycotina</taxon>
        <taxon>Saccharomycetes</taxon>
        <taxon>Saccharomycetales</taxon>
        <taxon>Saccharomycetaceae</taxon>
        <taxon>Lachancea</taxon>
    </lineage>
</organism>
<dbReference type="STRING" id="559295.C5DHE0"/>
<dbReference type="InterPro" id="IPR021211">
    <property type="entry name" value="SAM35"/>
</dbReference>
<dbReference type="AlphaFoldDB" id="C5DHE0"/>
<dbReference type="GeneID" id="8291787"/>
<sequence length="324" mass="36801">MRSILQVPGPVKAFFDQFPLQTYPAVSKKDDASVYEYNAQSYGFREQEAAQRSANDVFKLGVYNVVEDPESGCVLATDPWCLYAQLSLCKKNGLKLAHKKGAQQQQQRQQQRQQPALLVVSRLAASDKSLPILIEGCSKRNVRSTAGINEILSSRLRDAEELMYVSLLDSVVYDCWTTQALCELSVAKFLELYDCAPIDVALLQRAFYQTLREDLLERNDFSLRHLEISRHVRYMHLYQSRNAHQLTAPLFESCKAALDRFAALLGSRTFFSGEMEPGYLDLKLASYVLCFLSLDDQESSLARYLRQEVHALAIHSRAVIAHFK</sequence>
<dbReference type="FunCoup" id="C5DHE0">
    <property type="interactions" value="80"/>
</dbReference>
<protein>
    <submittedName>
        <fullName evidence="1">KLTH0E03608p</fullName>
    </submittedName>
</protein>
<dbReference type="OrthoDB" id="198787at2759"/>
<dbReference type="OMA" id="FVENECK"/>
<dbReference type="Proteomes" id="UP000002036">
    <property type="component" value="Chromosome E"/>
</dbReference>
<keyword evidence="2" id="KW-1185">Reference proteome</keyword>
<dbReference type="HOGENOM" id="CLU_073166_0_0_1"/>
<dbReference type="RefSeq" id="XP_002553638.1">
    <property type="nucleotide sequence ID" value="XM_002553592.1"/>
</dbReference>
<dbReference type="InParanoid" id="C5DHE0"/>
<name>C5DHE0_LACTC</name>
<evidence type="ECO:0000313" key="2">
    <source>
        <dbReference type="Proteomes" id="UP000002036"/>
    </source>
</evidence>
<dbReference type="Pfam" id="PF10806">
    <property type="entry name" value="SAM35"/>
    <property type="match status" value="1"/>
</dbReference>
<proteinExistence type="predicted"/>
<gene>
    <name evidence="1" type="ordered locus">KLTH0E03608g</name>
</gene>